<name>A0ABP7HDX4_9PSEU</name>
<dbReference type="Gene3D" id="3.40.720.10">
    <property type="entry name" value="Alkaline Phosphatase, subunit A"/>
    <property type="match status" value="1"/>
</dbReference>
<protein>
    <submittedName>
        <fullName evidence="6">Sulfatase-like hydrolase/transferase</fullName>
    </submittedName>
</protein>
<dbReference type="InterPro" id="IPR050738">
    <property type="entry name" value="Sulfatase"/>
</dbReference>
<gene>
    <name evidence="6" type="ORF">GCM10022380_05710</name>
</gene>
<feature type="domain" description="Sulfatase N-terminal" evidence="5">
    <location>
        <begin position="7"/>
        <end position="99"/>
    </location>
</feature>
<dbReference type="CDD" id="cd16027">
    <property type="entry name" value="SGSH"/>
    <property type="match status" value="1"/>
</dbReference>
<dbReference type="Pfam" id="PF00884">
    <property type="entry name" value="Sulfatase"/>
    <property type="match status" value="2"/>
</dbReference>
<comment type="caution">
    <text evidence="6">The sequence shown here is derived from an EMBL/GenBank/DDBJ whole genome shotgun (WGS) entry which is preliminary data.</text>
</comment>
<dbReference type="InterPro" id="IPR000917">
    <property type="entry name" value="Sulfatase_N"/>
</dbReference>
<dbReference type="Pfam" id="PF13646">
    <property type="entry name" value="HEAT_2"/>
    <property type="match status" value="1"/>
</dbReference>
<evidence type="ECO:0000256" key="3">
    <source>
        <dbReference type="ARBA" id="ARBA00022801"/>
    </source>
</evidence>
<reference evidence="7" key="1">
    <citation type="journal article" date="2019" name="Int. J. Syst. Evol. Microbiol.">
        <title>The Global Catalogue of Microorganisms (GCM) 10K type strain sequencing project: providing services to taxonomists for standard genome sequencing and annotation.</title>
        <authorList>
            <consortium name="The Broad Institute Genomics Platform"/>
            <consortium name="The Broad Institute Genome Sequencing Center for Infectious Disease"/>
            <person name="Wu L."/>
            <person name="Ma J."/>
        </authorList>
    </citation>
    <scope>NUCLEOTIDE SEQUENCE [LARGE SCALE GENOMIC DNA]</scope>
    <source>
        <strain evidence="7">JCM 17017</strain>
    </source>
</reference>
<dbReference type="SUPFAM" id="SSF53649">
    <property type="entry name" value="Alkaline phosphatase-like"/>
    <property type="match status" value="1"/>
</dbReference>
<dbReference type="Proteomes" id="UP001501624">
    <property type="component" value="Unassembled WGS sequence"/>
</dbReference>
<proteinExistence type="inferred from homology"/>
<comment type="similarity">
    <text evidence="1">Belongs to the sulfatase family.</text>
</comment>
<dbReference type="EMBL" id="BAABCM010000001">
    <property type="protein sequence ID" value="GAA3791931.1"/>
    <property type="molecule type" value="Genomic_DNA"/>
</dbReference>
<evidence type="ECO:0000313" key="7">
    <source>
        <dbReference type="Proteomes" id="UP001501624"/>
    </source>
</evidence>
<dbReference type="RefSeq" id="WP_237337903.1">
    <property type="nucleotide sequence ID" value="NZ_BAABCM010000001.1"/>
</dbReference>
<dbReference type="SUPFAM" id="SSF48371">
    <property type="entry name" value="ARM repeat"/>
    <property type="match status" value="1"/>
</dbReference>
<dbReference type="InterPro" id="IPR011989">
    <property type="entry name" value="ARM-like"/>
</dbReference>
<keyword evidence="2" id="KW-0479">Metal-binding</keyword>
<evidence type="ECO:0000256" key="4">
    <source>
        <dbReference type="ARBA" id="ARBA00022837"/>
    </source>
</evidence>
<keyword evidence="4" id="KW-0106">Calcium</keyword>
<dbReference type="PROSITE" id="PS00523">
    <property type="entry name" value="SULFATASE_1"/>
    <property type="match status" value="1"/>
</dbReference>
<evidence type="ECO:0000256" key="1">
    <source>
        <dbReference type="ARBA" id="ARBA00008779"/>
    </source>
</evidence>
<dbReference type="PANTHER" id="PTHR42693">
    <property type="entry name" value="ARYLSULFATASE FAMILY MEMBER"/>
    <property type="match status" value="1"/>
</dbReference>
<keyword evidence="3" id="KW-0378">Hydrolase</keyword>
<accession>A0ABP7HDX4</accession>
<organism evidence="6 7">
    <name type="scientific">Amycolatopsis tucumanensis</name>
    <dbReference type="NCBI Taxonomy" id="401106"/>
    <lineage>
        <taxon>Bacteria</taxon>
        <taxon>Bacillati</taxon>
        <taxon>Actinomycetota</taxon>
        <taxon>Actinomycetes</taxon>
        <taxon>Pseudonocardiales</taxon>
        <taxon>Pseudonocardiaceae</taxon>
        <taxon>Amycolatopsis</taxon>
    </lineage>
</organism>
<evidence type="ECO:0000256" key="2">
    <source>
        <dbReference type="ARBA" id="ARBA00022723"/>
    </source>
</evidence>
<feature type="domain" description="Sulfatase N-terminal" evidence="5">
    <location>
        <begin position="130"/>
        <end position="274"/>
    </location>
</feature>
<evidence type="ECO:0000259" key="5">
    <source>
        <dbReference type="Pfam" id="PF00884"/>
    </source>
</evidence>
<keyword evidence="7" id="KW-1185">Reference proteome</keyword>
<dbReference type="InterPro" id="IPR016024">
    <property type="entry name" value="ARM-type_fold"/>
</dbReference>
<dbReference type="PANTHER" id="PTHR42693:SF53">
    <property type="entry name" value="ENDO-4-O-SULFATASE"/>
    <property type="match status" value="1"/>
</dbReference>
<dbReference type="InterPro" id="IPR017850">
    <property type="entry name" value="Alkaline_phosphatase_core_sf"/>
</dbReference>
<evidence type="ECO:0000313" key="6">
    <source>
        <dbReference type="EMBL" id="GAA3791931.1"/>
    </source>
</evidence>
<dbReference type="Gene3D" id="1.25.10.10">
    <property type="entry name" value="Leucine-rich Repeat Variant"/>
    <property type="match status" value="1"/>
</dbReference>
<sequence length="605" mass="66314">MPPDQRPNILWIVGEDCPPRFGCYGDPHARTPHLDALARRGVVFEHAFSAAPVCAPSRFALLTGVAPESNAPANHQRARAEIPGWMRTYPEILRDLGYYCTNNAKTDYNATLDPAAIWHESSPDAHWRNRPAGAPFLAVFNFDGTHESSVFTPETPEVAPTAVRVPAYLPDTPAVRGDLARHYRHIANLDAFVGELLAQLTADGLAGDTIVIHTSDHGGVHPRSKRFLYDEGLHVPLIIAAPDRFAARFPARGTRIEAAVSTIRIPPTLVDLAGGEIPGHMQGLSLAQQAFDPAAGLAFGMRNRMDERPDVIRTVRDARYRYIRNYHPHRPHGRHLGFAWLAAAYQSWEEGHRAGRLDPVQDAFWRPKPGVELYDTVRDPDQVVNLVGDPHHAAVEERLARALRAHLLAVHDNGFLPEGSPVEGYERSREPGRYPLERVLDVADAVTRQDPAELPRFLRALDDPDATVRRWGAIGILALGAAATEQAARLRAVVGNDPDPFVVIPAAESLARFAGDENAVAVLSGLSAAAHPAPVRLEALNALTALPPEHVRPFRDTVAAAADDDHEYVRGAGRYLLFQIEGTYTPQSPVFLWERFAFTAQGAGS</sequence>
<dbReference type="InterPro" id="IPR024607">
    <property type="entry name" value="Sulfatase_CS"/>
</dbReference>